<reference evidence="1" key="1">
    <citation type="submission" date="2020-05" db="EMBL/GenBank/DDBJ databases">
        <authorList>
            <person name="Rincon C."/>
            <person name="Sanders R I."/>
            <person name="Robbins C."/>
            <person name="Chaturvedi A."/>
        </authorList>
    </citation>
    <scope>NUCLEOTIDE SEQUENCE</scope>
    <source>
        <strain evidence="1">CHB12</strain>
    </source>
</reference>
<gene>
    <name evidence="1" type="ORF">CHRIB12_LOCUS17060</name>
</gene>
<organism evidence="1 2">
    <name type="scientific">Rhizophagus irregularis</name>
    <dbReference type="NCBI Taxonomy" id="588596"/>
    <lineage>
        <taxon>Eukaryota</taxon>
        <taxon>Fungi</taxon>
        <taxon>Fungi incertae sedis</taxon>
        <taxon>Mucoromycota</taxon>
        <taxon>Glomeromycotina</taxon>
        <taxon>Glomeromycetes</taxon>
        <taxon>Glomerales</taxon>
        <taxon>Glomeraceae</taxon>
        <taxon>Rhizophagus</taxon>
    </lineage>
</organism>
<proteinExistence type="predicted"/>
<dbReference type="Proteomes" id="UP000684084">
    <property type="component" value="Unassembled WGS sequence"/>
</dbReference>
<sequence>MSEPCLTLTGTVFKNIRIRKLLFSSKLGKYEVGALEEFIKRVNCSYCAFFIKDWTRYKNSKVKIKKKSQKKPLWYCRYKILRKLND</sequence>
<dbReference type="AlphaFoldDB" id="A0A916ECL4"/>
<comment type="caution">
    <text evidence="1">The sequence shown here is derived from an EMBL/GenBank/DDBJ whole genome shotgun (WGS) entry which is preliminary data.</text>
</comment>
<protein>
    <submittedName>
        <fullName evidence="1">Uncharacterized protein</fullName>
    </submittedName>
</protein>
<evidence type="ECO:0000313" key="1">
    <source>
        <dbReference type="EMBL" id="CAB5380393.1"/>
    </source>
</evidence>
<dbReference type="EMBL" id="CAGKOT010000042">
    <property type="protein sequence ID" value="CAB5380393.1"/>
    <property type="molecule type" value="Genomic_DNA"/>
</dbReference>
<name>A0A916ECL4_9GLOM</name>
<evidence type="ECO:0000313" key="2">
    <source>
        <dbReference type="Proteomes" id="UP000684084"/>
    </source>
</evidence>
<accession>A0A916ECL4</accession>